<dbReference type="InterPro" id="IPR018062">
    <property type="entry name" value="HTH_AraC-typ_CS"/>
</dbReference>
<dbReference type="Gene3D" id="1.10.10.60">
    <property type="entry name" value="Homeodomain-like"/>
    <property type="match status" value="2"/>
</dbReference>
<name>A0A7W6C8P1_9SPHN</name>
<evidence type="ECO:0000313" key="5">
    <source>
        <dbReference type="EMBL" id="MBB3941636.1"/>
    </source>
</evidence>
<dbReference type="PROSITE" id="PS00041">
    <property type="entry name" value="HTH_ARAC_FAMILY_1"/>
    <property type="match status" value="1"/>
</dbReference>
<organism evidence="5 6">
    <name type="scientific">Novosphingobium fluoreni</name>
    <dbReference type="NCBI Taxonomy" id="1391222"/>
    <lineage>
        <taxon>Bacteria</taxon>
        <taxon>Pseudomonadati</taxon>
        <taxon>Pseudomonadota</taxon>
        <taxon>Alphaproteobacteria</taxon>
        <taxon>Sphingomonadales</taxon>
        <taxon>Sphingomonadaceae</taxon>
        <taxon>Novosphingobium</taxon>
    </lineage>
</organism>
<dbReference type="PANTHER" id="PTHR43280">
    <property type="entry name" value="ARAC-FAMILY TRANSCRIPTIONAL REGULATOR"/>
    <property type="match status" value="1"/>
</dbReference>
<dbReference type="SMART" id="SM00342">
    <property type="entry name" value="HTH_ARAC"/>
    <property type="match status" value="1"/>
</dbReference>
<dbReference type="InterPro" id="IPR029062">
    <property type="entry name" value="Class_I_gatase-like"/>
</dbReference>
<dbReference type="InterPro" id="IPR018060">
    <property type="entry name" value="HTH_AraC"/>
</dbReference>
<keyword evidence="2" id="KW-0238">DNA-binding</keyword>
<evidence type="ECO:0000256" key="3">
    <source>
        <dbReference type="ARBA" id="ARBA00023163"/>
    </source>
</evidence>
<gene>
    <name evidence="5" type="ORF">GGR39_003317</name>
</gene>
<dbReference type="InterPro" id="IPR009057">
    <property type="entry name" value="Homeodomain-like_sf"/>
</dbReference>
<dbReference type="EMBL" id="JACIDY010000013">
    <property type="protein sequence ID" value="MBB3941636.1"/>
    <property type="molecule type" value="Genomic_DNA"/>
</dbReference>
<evidence type="ECO:0000256" key="2">
    <source>
        <dbReference type="ARBA" id="ARBA00023125"/>
    </source>
</evidence>
<keyword evidence="3" id="KW-0804">Transcription</keyword>
<dbReference type="Proteomes" id="UP000561459">
    <property type="component" value="Unassembled WGS sequence"/>
</dbReference>
<protein>
    <submittedName>
        <fullName evidence="5">Transcriptional regulator GlxA family with amidase domain</fullName>
    </submittedName>
</protein>
<dbReference type="AlphaFoldDB" id="A0A7W6C8P1"/>
<dbReference type="Gene3D" id="3.40.50.880">
    <property type="match status" value="1"/>
</dbReference>
<proteinExistence type="predicted"/>
<dbReference type="SUPFAM" id="SSF52317">
    <property type="entry name" value="Class I glutamine amidotransferase-like"/>
    <property type="match status" value="1"/>
</dbReference>
<dbReference type="GO" id="GO:0043565">
    <property type="term" value="F:sequence-specific DNA binding"/>
    <property type="evidence" value="ECO:0007669"/>
    <property type="project" value="InterPro"/>
</dbReference>
<evidence type="ECO:0000256" key="1">
    <source>
        <dbReference type="ARBA" id="ARBA00023015"/>
    </source>
</evidence>
<keyword evidence="6" id="KW-1185">Reference proteome</keyword>
<dbReference type="PROSITE" id="PS01124">
    <property type="entry name" value="HTH_ARAC_FAMILY_2"/>
    <property type="match status" value="1"/>
</dbReference>
<evidence type="ECO:0000313" key="6">
    <source>
        <dbReference type="Proteomes" id="UP000561459"/>
    </source>
</evidence>
<dbReference type="SUPFAM" id="SSF46689">
    <property type="entry name" value="Homeodomain-like"/>
    <property type="match status" value="2"/>
</dbReference>
<sequence>MANKLALLVLPGASLAGVGVWQDGRICLQEQVRQTFAATDKQGMDSEFFTLSVDGRPVRLADRTLFSVDGAVTDERAYSFIWLPAFLAENDHQFTAGMSQAATLHPWLRKQHALGATIAASGAAMLLLAGSGLTQDMALPLSVPLQIKARKIDPRLRLSQPTDLADRGDIILSPGAAHDAAAVMRGLQRALTHGIGRYLSALYGLPEDEQHESATPQMERAKLLLEQTFASNMAIQMVAERLSISPSAFTRQFRKAFHVSPKAYVQDLRLFSAKTMLERTNRKIDDIAINVGYSDSRLFRMMFKKATGQSAREWRANVQTEKGL</sequence>
<reference evidence="5 6" key="1">
    <citation type="submission" date="2020-08" db="EMBL/GenBank/DDBJ databases">
        <title>Genomic Encyclopedia of Type Strains, Phase IV (KMG-IV): sequencing the most valuable type-strain genomes for metagenomic binning, comparative biology and taxonomic classification.</title>
        <authorList>
            <person name="Goeker M."/>
        </authorList>
    </citation>
    <scope>NUCLEOTIDE SEQUENCE [LARGE SCALE GENOMIC DNA]</scope>
    <source>
        <strain evidence="5 6">DSM 27568</strain>
    </source>
</reference>
<evidence type="ECO:0000259" key="4">
    <source>
        <dbReference type="PROSITE" id="PS01124"/>
    </source>
</evidence>
<keyword evidence="1" id="KW-0805">Transcription regulation</keyword>
<feature type="domain" description="HTH araC/xylS-type" evidence="4">
    <location>
        <begin position="219"/>
        <end position="317"/>
    </location>
</feature>
<dbReference type="Pfam" id="PF12833">
    <property type="entry name" value="HTH_18"/>
    <property type="match status" value="1"/>
</dbReference>
<dbReference type="GO" id="GO:0003700">
    <property type="term" value="F:DNA-binding transcription factor activity"/>
    <property type="evidence" value="ECO:0007669"/>
    <property type="project" value="InterPro"/>
</dbReference>
<accession>A0A7W6C8P1</accession>
<dbReference type="PANTHER" id="PTHR43280:SF10">
    <property type="entry name" value="REGULATORY PROTEIN POCR"/>
    <property type="match status" value="1"/>
</dbReference>
<comment type="caution">
    <text evidence="5">The sequence shown here is derived from an EMBL/GenBank/DDBJ whole genome shotgun (WGS) entry which is preliminary data.</text>
</comment>
<dbReference type="RefSeq" id="WP_221226193.1">
    <property type="nucleotide sequence ID" value="NZ_JACIDY010000013.1"/>
</dbReference>